<comment type="caution">
    <text evidence="2">The sequence shown here is derived from an EMBL/GenBank/DDBJ whole genome shotgun (WGS) entry which is preliminary data.</text>
</comment>
<gene>
    <name evidence="2" type="ORF">FHP06_07900</name>
</gene>
<dbReference type="RefSeq" id="WP_147685539.1">
    <property type="nucleotide sequence ID" value="NZ_VDUX01000003.1"/>
</dbReference>
<dbReference type="OrthoDB" id="3830515at2"/>
<dbReference type="EMBL" id="VDUX01000003">
    <property type="protein sequence ID" value="TXL61344.1"/>
    <property type="molecule type" value="Genomic_DNA"/>
</dbReference>
<organism evidence="2 3">
    <name type="scientific">Aeromicrobium terrae</name>
    <dbReference type="NCBI Taxonomy" id="2498846"/>
    <lineage>
        <taxon>Bacteria</taxon>
        <taxon>Bacillati</taxon>
        <taxon>Actinomycetota</taxon>
        <taxon>Actinomycetes</taxon>
        <taxon>Propionibacteriales</taxon>
        <taxon>Nocardioidaceae</taxon>
        <taxon>Aeromicrobium</taxon>
    </lineage>
</organism>
<dbReference type="InterPro" id="IPR012312">
    <property type="entry name" value="Hemerythrin-like"/>
</dbReference>
<protein>
    <submittedName>
        <fullName evidence="2">Hemerythrin domain-containing protein</fullName>
    </submittedName>
</protein>
<name>A0A5C8NHJ5_9ACTN</name>
<keyword evidence="3" id="KW-1185">Reference proteome</keyword>
<dbReference type="Gene3D" id="1.20.120.520">
    <property type="entry name" value="nmb1532 protein domain like"/>
    <property type="match status" value="1"/>
</dbReference>
<reference evidence="2 3" key="1">
    <citation type="submission" date="2019-06" db="EMBL/GenBank/DDBJ databases">
        <title>Aeromicrobium sp. nov., isolated from a maize field.</title>
        <authorList>
            <person name="Lin S.-Y."/>
            <person name="Tsai C.-F."/>
            <person name="Young C.-C."/>
        </authorList>
    </citation>
    <scope>NUCLEOTIDE SEQUENCE [LARGE SCALE GENOMIC DNA]</scope>
    <source>
        <strain evidence="2 3">CC-CFT486</strain>
    </source>
</reference>
<dbReference type="Proteomes" id="UP000321571">
    <property type="component" value="Unassembled WGS sequence"/>
</dbReference>
<evidence type="ECO:0000313" key="3">
    <source>
        <dbReference type="Proteomes" id="UP000321571"/>
    </source>
</evidence>
<dbReference type="AlphaFoldDB" id="A0A5C8NHJ5"/>
<evidence type="ECO:0000313" key="2">
    <source>
        <dbReference type="EMBL" id="TXL61344.1"/>
    </source>
</evidence>
<accession>A0A5C8NHJ5</accession>
<feature type="domain" description="Hemerythrin-like" evidence="1">
    <location>
        <begin position="7"/>
        <end position="123"/>
    </location>
</feature>
<dbReference type="Pfam" id="PF01814">
    <property type="entry name" value="Hemerythrin"/>
    <property type="match status" value="1"/>
</dbReference>
<evidence type="ECO:0000259" key="1">
    <source>
        <dbReference type="Pfam" id="PF01814"/>
    </source>
</evidence>
<proteinExistence type="predicted"/>
<sequence length="155" mass="17165">MKTIDLAEVLTQEHREIDAGIEAFVRSLAAGSVEPDPLVGAMAALRRHIYLEETLLFPPIRHAGMSMPLLVMAKEHGLLWRLMDHLDSLLAAQDVDALQVRCEELQLILDQHNRKEEPIVYPRSAGDLTSEEAQVLAQFVESGSTPDGWVCEAVG</sequence>